<dbReference type="InterPro" id="IPR001876">
    <property type="entry name" value="Znf_RanBP2"/>
</dbReference>
<feature type="domain" description="RanBP2-type" evidence="6">
    <location>
        <begin position="797"/>
        <end position="826"/>
    </location>
</feature>
<dbReference type="PANTHER" id="PTHR46435:SF1">
    <property type="entry name" value="E3 UBIQUITIN-PROTEIN LIGASE HECTD4-RELATED"/>
    <property type="match status" value="1"/>
</dbReference>
<name>G0QSA3_ICHMU</name>
<dbReference type="InterPro" id="IPR043366">
    <property type="entry name" value="HECTD4"/>
</dbReference>
<evidence type="ECO:0000313" key="8">
    <source>
        <dbReference type="Proteomes" id="UP000008983"/>
    </source>
</evidence>
<dbReference type="SMART" id="SM00547">
    <property type="entry name" value="ZnF_RBZ"/>
    <property type="match status" value="1"/>
</dbReference>
<dbReference type="Proteomes" id="UP000008983">
    <property type="component" value="Unassembled WGS sequence"/>
</dbReference>
<dbReference type="EMBL" id="GL983809">
    <property type="protein sequence ID" value="EGR31901.1"/>
    <property type="molecule type" value="Genomic_DNA"/>
</dbReference>
<keyword evidence="5" id="KW-0175">Coiled coil</keyword>
<dbReference type="GO" id="GO:0008270">
    <property type="term" value="F:zinc ion binding"/>
    <property type="evidence" value="ECO:0007669"/>
    <property type="project" value="UniProtKB-KW"/>
</dbReference>
<evidence type="ECO:0000256" key="4">
    <source>
        <dbReference type="PROSITE-ProRule" id="PRU00322"/>
    </source>
</evidence>
<keyword evidence="2 4" id="KW-0863">Zinc-finger</keyword>
<dbReference type="Pfam" id="PF00641">
    <property type="entry name" value="Zn_ribbon_RanBP"/>
    <property type="match status" value="1"/>
</dbReference>
<evidence type="ECO:0000256" key="1">
    <source>
        <dbReference type="ARBA" id="ARBA00022723"/>
    </source>
</evidence>
<evidence type="ECO:0000313" key="7">
    <source>
        <dbReference type="EMBL" id="EGR31901.1"/>
    </source>
</evidence>
<dbReference type="PANTHER" id="PTHR46435">
    <property type="entry name" value="E3 UBIQUITIN-PROTEIN LIGASE HECTD4-RELATED"/>
    <property type="match status" value="1"/>
</dbReference>
<evidence type="ECO:0000256" key="2">
    <source>
        <dbReference type="ARBA" id="ARBA00022771"/>
    </source>
</evidence>
<accession>G0QSA3</accession>
<dbReference type="PROSITE" id="PS01358">
    <property type="entry name" value="ZF_RANBP2_1"/>
    <property type="match status" value="1"/>
</dbReference>
<dbReference type="STRING" id="857967.G0QSA3"/>
<dbReference type="SUPFAM" id="SSF90209">
    <property type="entry name" value="Ran binding protein zinc finger-like"/>
    <property type="match status" value="1"/>
</dbReference>
<dbReference type="OrthoDB" id="290242at2759"/>
<protein>
    <recommendedName>
        <fullName evidence="6">RanBP2-type domain-containing protein</fullName>
    </recommendedName>
</protein>
<dbReference type="eggNOG" id="KOG1426">
    <property type="taxonomic scope" value="Eukaryota"/>
</dbReference>
<dbReference type="InterPro" id="IPR036443">
    <property type="entry name" value="Znf_RanBP2_sf"/>
</dbReference>
<gene>
    <name evidence="7" type="ORF">IMG5_100510</name>
</gene>
<evidence type="ECO:0000256" key="3">
    <source>
        <dbReference type="ARBA" id="ARBA00022833"/>
    </source>
</evidence>
<dbReference type="AlphaFoldDB" id="G0QSA3"/>
<keyword evidence="8" id="KW-1185">Reference proteome</keyword>
<dbReference type="PROSITE" id="PS50199">
    <property type="entry name" value="ZF_RANBP2_2"/>
    <property type="match status" value="1"/>
</dbReference>
<organism evidence="7 8">
    <name type="scientific">Ichthyophthirius multifiliis</name>
    <name type="common">White spot disease agent</name>
    <name type="synonym">Ich</name>
    <dbReference type="NCBI Taxonomy" id="5932"/>
    <lineage>
        <taxon>Eukaryota</taxon>
        <taxon>Sar</taxon>
        <taxon>Alveolata</taxon>
        <taxon>Ciliophora</taxon>
        <taxon>Intramacronucleata</taxon>
        <taxon>Oligohymenophorea</taxon>
        <taxon>Hymenostomatida</taxon>
        <taxon>Ophryoglenina</taxon>
        <taxon>Ichthyophthirius</taxon>
    </lineage>
</organism>
<dbReference type="RefSeq" id="XP_004035387.1">
    <property type="nucleotide sequence ID" value="XM_004035339.1"/>
</dbReference>
<keyword evidence="3" id="KW-0862">Zinc</keyword>
<sequence>MYQPEISENKLLKYWEKFVIPKIYDFVKTTLKQYELEDFFEQIRQPLRKGDQTRAASVAYIICEKNLPQGVVLPDANHDWDTISIEEVKVGQWLLATIYNTKNNQVLSPFFIRERNVENTTVCVEAIGIDVRNSSVLCLYHDHDQAHLITLWLPVTSLRLTEVPVRPPSSNYPEKYIVDQFQETTVYSIGLLFKQTLLQFFSLNYQQEEEEQQFEKQNELLKQIKLDFIEIIKACVSEELADDPVYGWFKMNGSSAYIDGDFVKNLQFQQLQFMQKQDDDQLNLLRSRLKKQNLNSQQSLGGIEISDGSLFQQQNPFRKLRQIQNFINWSAAKKKQNTNLIFEYVLNAFPSCVSLISKFVQEIDLVQMAQNSCHDGEIQNSSIAKPFNLCQFDGADSYKIGSVILSFHKDTQLGIYSGCKFFTDSLGINCLYQINAGKKSTKNLEPIIFKGSDIYCTYYFNKHQLSPFEIDQKTSSLPCLLHGVPSDWNLNCWIIDSLSTSLMNAKKEKSSVEMLGKIVGMLCDMFNYLYGPAIIKNLLAKLIINTVRKLRFLIKYQINSNIMEINKQNFKKKHWEIYNIKQDFVISNIMKVQEYLKKNKLDENSLYCSYIQDQIEMLSTILTPVLFNKGDFYYQSNYKDLLENSNAQKIPVWMEHIINLNVVFNFVDCQGILTQEIYNNLVLKQLLLKNNYQQQEPFQNILVLKNLPYFWNEDDIRKNIAQSVQKAKLRILNPVLDIFIVKKNITSSQQCFVLVDGSAFLDLEDVAGLQDDVQKQQQEEEQKVAEEQQEQIVEAKDPEFWNCPSCTLENPWESTICEICETHKPQVIEGKGEEDEDNEEEEKQIKIKKKIRRNNLGLKKFQMRRFNRKRINKLNQFKQFNNKLVIFIN</sequence>
<evidence type="ECO:0000259" key="6">
    <source>
        <dbReference type="PROSITE" id="PS50199"/>
    </source>
</evidence>
<dbReference type="GeneID" id="14908037"/>
<evidence type="ECO:0000256" key="5">
    <source>
        <dbReference type="SAM" id="Coils"/>
    </source>
</evidence>
<dbReference type="Gene3D" id="4.10.1060.10">
    <property type="entry name" value="Zinc finger, RanBP2-type"/>
    <property type="match status" value="1"/>
</dbReference>
<feature type="coiled-coil region" evidence="5">
    <location>
        <begin position="766"/>
        <end position="795"/>
    </location>
</feature>
<dbReference type="InParanoid" id="G0QSA3"/>
<keyword evidence="1" id="KW-0479">Metal-binding</keyword>
<reference evidence="7 8" key="1">
    <citation type="submission" date="2011-07" db="EMBL/GenBank/DDBJ databases">
        <authorList>
            <person name="Coyne R."/>
            <person name="Brami D."/>
            <person name="Johnson J."/>
            <person name="Hostetler J."/>
            <person name="Hannick L."/>
            <person name="Clark T."/>
            <person name="Cassidy-Hanley D."/>
            <person name="Inman J."/>
        </authorList>
    </citation>
    <scope>NUCLEOTIDE SEQUENCE [LARGE SCALE GENOMIC DNA]</scope>
    <source>
        <strain evidence="7 8">G5</strain>
    </source>
</reference>
<proteinExistence type="predicted"/>